<keyword evidence="6" id="KW-1003">Cell membrane</keyword>
<dbReference type="InterPro" id="IPR005467">
    <property type="entry name" value="His_kinase_dom"/>
</dbReference>
<dbReference type="Gene3D" id="6.10.340.10">
    <property type="match status" value="1"/>
</dbReference>
<evidence type="ECO:0000256" key="6">
    <source>
        <dbReference type="ARBA" id="ARBA00022475"/>
    </source>
</evidence>
<evidence type="ECO:0000256" key="9">
    <source>
        <dbReference type="ARBA" id="ARBA00022692"/>
    </source>
</evidence>
<feature type="transmembrane region" description="Helical" evidence="24">
    <location>
        <begin position="71"/>
        <end position="90"/>
    </location>
</feature>
<keyword evidence="7" id="KW-0597">Phosphoprotein</keyword>
<accession>A0ABT8IY54</accession>
<keyword evidence="19" id="KW-0843">Virulence</keyword>
<keyword evidence="14" id="KW-0460">Magnesium</keyword>
<keyword evidence="17" id="KW-0902">Two-component regulatory system</keyword>
<dbReference type="SMART" id="SM00387">
    <property type="entry name" value="HATPase_c"/>
    <property type="match status" value="1"/>
</dbReference>
<dbReference type="EC" id="2.7.13.3" evidence="5"/>
<evidence type="ECO:0000256" key="12">
    <source>
        <dbReference type="ARBA" id="ARBA00022801"/>
    </source>
</evidence>
<keyword evidence="11 27" id="KW-0418">Kinase</keyword>
<dbReference type="InterPro" id="IPR003661">
    <property type="entry name" value="HisK_dim/P_dom"/>
</dbReference>
<keyword evidence="12" id="KW-0378">Hydrolase</keyword>
<organism evidence="27 28">
    <name type="scientific">Leifsonia virtsii</name>
    <dbReference type="NCBI Taxonomy" id="3035915"/>
    <lineage>
        <taxon>Bacteria</taxon>
        <taxon>Bacillati</taxon>
        <taxon>Actinomycetota</taxon>
        <taxon>Actinomycetes</taxon>
        <taxon>Micrococcales</taxon>
        <taxon>Microbacteriaceae</taxon>
        <taxon>Leifsonia</taxon>
    </lineage>
</organism>
<evidence type="ECO:0000256" key="10">
    <source>
        <dbReference type="ARBA" id="ARBA00022741"/>
    </source>
</evidence>
<dbReference type="PROSITE" id="PS50885">
    <property type="entry name" value="HAMP"/>
    <property type="match status" value="1"/>
</dbReference>
<dbReference type="PANTHER" id="PTHR44936:SF9">
    <property type="entry name" value="SENSOR PROTEIN CREC"/>
    <property type="match status" value="1"/>
</dbReference>
<comment type="caution">
    <text evidence="27">The sequence shown here is derived from an EMBL/GenBank/DDBJ whole genome shotgun (WGS) entry which is preliminary data.</text>
</comment>
<dbReference type="PROSITE" id="PS50109">
    <property type="entry name" value="HIS_KIN"/>
    <property type="match status" value="1"/>
</dbReference>
<evidence type="ECO:0000256" key="8">
    <source>
        <dbReference type="ARBA" id="ARBA00022679"/>
    </source>
</evidence>
<protein>
    <recommendedName>
        <fullName evidence="21">Signal transduction histidine-protein kinase/phosphatase MprB</fullName>
        <ecNumber evidence="5">2.7.13.3</ecNumber>
    </recommendedName>
    <alternativeName>
        <fullName evidence="22">Mycobacterial persistence regulator B</fullName>
    </alternativeName>
</protein>
<feature type="domain" description="HAMP" evidence="26">
    <location>
        <begin position="92"/>
        <end position="143"/>
    </location>
</feature>
<evidence type="ECO:0000259" key="26">
    <source>
        <dbReference type="PROSITE" id="PS50885"/>
    </source>
</evidence>
<dbReference type="InterPro" id="IPR004358">
    <property type="entry name" value="Sig_transdc_His_kin-like_C"/>
</dbReference>
<feature type="domain" description="Histidine kinase" evidence="25">
    <location>
        <begin position="158"/>
        <end position="372"/>
    </location>
</feature>
<evidence type="ECO:0000256" key="19">
    <source>
        <dbReference type="ARBA" id="ARBA00023026"/>
    </source>
</evidence>
<keyword evidence="13" id="KW-0067">ATP-binding</keyword>
<evidence type="ECO:0000256" key="17">
    <source>
        <dbReference type="ARBA" id="ARBA00023012"/>
    </source>
</evidence>
<dbReference type="Pfam" id="PF02518">
    <property type="entry name" value="HATPase_c"/>
    <property type="match status" value="1"/>
</dbReference>
<dbReference type="EMBL" id="JAROCB010000003">
    <property type="protein sequence ID" value="MDN4597753.1"/>
    <property type="molecule type" value="Genomic_DNA"/>
</dbReference>
<evidence type="ECO:0000256" key="22">
    <source>
        <dbReference type="ARBA" id="ARBA00041776"/>
    </source>
</evidence>
<comment type="cofactor">
    <cofactor evidence="3">
        <name>Mg(2+)</name>
        <dbReference type="ChEBI" id="CHEBI:18420"/>
    </cofactor>
</comment>
<evidence type="ECO:0000256" key="5">
    <source>
        <dbReference type="ARBA" id="ARBA00012438"/>
    </source>
</evidence>
<feature type="transmembrane region" description="Helical" evidence="24">
    <location>
        <begin position="6"/>
        <end position="28"/>
    </location>
</feature>
<keyword evidence="24" id="KW-0472">Membrane</keyword>
<evidence type="ECO:0000256" key="4">
    <source>
        <dbReference type="ARBA" id="ARBA00004651"/>
    </source>
</evidence>
<dbReference type="GO" id="GO:0016301">
    <property type="term" value="F:kinase activity"/>
    <property type="evidence" value="ECO:0007669"/>
    <property type="project" value="UniProtKB-KW"/>
</dbReference>
<evidence type="ECO:0000256" key="24">
    <source>
        <dbReference type="SAM" id="Phobius"/>
    </source>
</evidence>
<evidence type="ECO:0000256" key="16">
    <source>
        <dbReference type="ARBA" id="ARBA00022989"/>
    </source>
</evidence>
<evidence type="ECO:0000313" key="27">
    <source>
        <dbReference type="EMBL" id="MDN4597753.1"/>
    </source>
</evidence>
<dbReference type="InterPro" id="IPR050980">
    <property type="entry name" value="2C_sensor_his_kinase"/>
</dbReference>
<dbReference type="Gene3D" id="3.30.565.10">
    <property type="entry name" value="Histidine kinase-like ATPase, C-terminal domain"/>
    <property type="match status" value="1"/>
</dbReference>
<name>A0ABT8IY54_9MICO</name>
<evidence type="ECO:0000256" key="13">
    <source>
        <dbReference type="ARBA" id="ARBA00022840"/>
    </source>
</evidence>
<evidence type="ECO:0000256" key="14">
    <source>
        <dbReference type="ARBA" id="ARBA00022842"/>
    </source>
</evidence>
<keyword evidence="20" id="KW-0464">Manganese</keyword>
<evidence type="ECO:0000256" key="21">
    <source>
        <dbReference type="ARBA" id="ARBA00040454"/>
    </source>
</evidence>
<comment type="catalytic activity">
    <reaction evidence="1">
        <text>ATP + protein L-histidine = ADP + protein N-phospho-L-histidine.</text>
        <dbReference type="EC" id="2.7.13.3"/>
    </reaction>
</comment>
<dbReference type="Proteomes" id="UP001174210">
    <property type="component" value="Unassembled WGS sequence"/>
</dbReference>
<keyword evidence="18" id="KW-0346">Stress response</keyword>
<feature type="coiled-coil region" evidence="23">
    <location>
        <begin position="124"/>
        <end position="151"/>
    </location>
</feature>
<evidence type="ECO:0000256" key="20">
    <source>
        <dbReference type="ARBA" id="ARBA00023211"/>
    </source>
</evidence>
<evidence type="ECO:0000259" key="25">
    <source>
        <dbReference type="PROSITE" id="PS50109"/>
    </source>
</evidence>
<dbReference type="Pfam" id="PF00512">
    <property type="entry name" value="HisKA"/>
    <property type="match status" value="1"/>
</dbReference>
<evidence type="ECO:0000256" key="7">
    <source>
        <dbReference type="ARBA" id="ARBA00022553"/>
    </source>
</evidence>
<dbReference type="InterPro" id="IPR003594">
    <property type="entry name" value="HATPase_dom"/>
</dbReference>
<dbReference type="SMART" id="SM00388">
    <property type="entry name" value="HisKA"/>
    <property type="match status" value="1"/>
</dbReference>
<evidence type="ECO:0000256" key="3">
    <source>
        <dbReference type="ARBA" id="ARBA00001946"/>
    </source>
</evidence>
<dbReference type="Gene3D" id="1.10.287.130">
    <property type="match status" value="1"/>
</dbReference>
<feature type="transmembrane region" description="Helical" evidence="24">
    <location>
        <begin position="40"/>
        <end position="65"/>
    </location>
</feature>
<evidence type="ECO:0000256" key="1">
    <source>
        <dbReference type="ARBA" id="ARBA00000085"/>
    </source>
</evidence>
<dbReference type="InterPro" id="IPR036097">
    <property type="entry name" value="HisK_dim/P_sf"/>
</dbReference>
<dbReference type="PANTHER" id="PTHR44936">
    <property type="entry name" value="SENSOR PROTEIN CREC"/>
    <property type="match status" value="1"/>
</dbReference>
<dbReference type="InterPro" id="IPR003660">
    <property type="entry name" value="HAMP_dom"/>
</dbReference>
<sequence length="372" mass="39604">MTAGDLWFIVATTFVCTAVVFLAAAVLANRVRRASLGWRFAVVLGAAIVSIACSTVAVSAGMYFSAHDLDVLFWIVSVSAVFSVGGAWLVTRGVRRSIAALTDSARRIAEGEVVAARSGEAKELAVMSAQLADTSERLAAARAELERLDAARSTFFSWISHDLRTPLTGVRALAEALEDGMVDEPREYASRIRQQVDTMSRLVDDLFELSRLQSGTLRPRLERVDLLDVVSDAVADVRPLAEEREVSIAHGDVGPRTVLADPYLLGRVLVNLLANAVRHAPPGSAVVVSAERTSSTTVIHVTDEGRGVAPADLGRMFEVGWLADPARTPDRGPGASGAGLGLAIVRAVVTAHRGSVRAAHVPQGFRLTVELP</sequence>
<keyword evidence="10" id="KW-0547">Nucleotide-binding</keyword>
<gene>
    <name evidence="27" type="ORF">P5G59_11430</name>
</gene>
<proteinExistence type="predicted"/>
<keyword evidence="23" id="KW-0175">Coiled coil</keyword>
<keyword evidence="9 24" id="KW-0812">Transmembrane</keyword>
<evidence type="ECO:0000313" key="28">
    <source>
        <dbReference type="Proteomes" id="UP001174210"/>
    </source>
</evidence>
<dbReference type="SUPFAM" id="SSF55874">
    <property type="entry name" value="ATPase domain of HSP90 chaperone/DNA topoisomerase II/histidine kinase"/>
    <property type="match status" value="1"/>
</dbReference>
<comment type="cofactor">
    <cofactor evidence="2">
        <name>Mn(2+)</name>
        <dbReference type="ChEBI" id="CHEBI:29035"/>
    </cofactor>
</comment>
<dbReference type="PRINTS" id="PR00344">
    <property type="entry name" value="BCTRLSENSOR"/>
</dbReference>
<evidence type="ECO:0000256" key="11">
    <source>
        <dbReference type="ARBA" id="ARBA00022777"/>
    </source>
</evidence>
<dbReference type="SUPFAM" id="SSF47384">
    <property type="entry name" value="Homodimeric domain of signal transducing histidine kinase"/>
    <property type="match status" value="1"/>
</dbReference>
<dbReference type="RefSeq" id="WP_301218981.1">
    <property type="nucleotide sequence ID" value="NZ_JAROCB010000003.1"/>
</dbReference>
<comment type="subcellular location">
    <subcellularLocation>
        <location evidence="4">Cell membrane</location>
        <topology evidence="4">Multi-pass membrane protein</topology>
    </subcellularLocation>
</comment>
<evidence type="ECO:0000256" key="2">
    <source>
        <dbReference type="ARBA" id="ARBA00001936"/>
    </source>
</evidence>
<evidence type="ECO:0000256" key="15">
    <source>
        <dbReference type="ARBA" id="ARBA00022912"/>
    </source>
</evidence>
<evidence type="ECO:0000256" key="23">
    <source>
        <dbReference type="SAM" id="Coils"/>
    </source>
</evidence>
<reference evidence="27" key="1">
    <citation type="submission" date="2023-03" db="EMBL/GenBank/DDBJ databases">
        <title>MT1 and MT2 Draft Genomes of Novel Species.</title>
        <authorList>
            <person name="Venkateswaran K."/>
        </authorList>
    </citation>
    <scope>NUCLEOTIDE SEQUENCE</scope>
    <source>
        <strain evidence="27">F6_8S_P_1A</strain>
    </source>
</reference>
<dbReference type="CDD" id="cd00082">
    <property type="entry name" value="HisKA"/>
    <property type="match status" value="1"/>
</dbReference>
<keyword evidence="15" id="KW-0904">Protein phosphatase</keyword>
<keyword evidence="28" id="KW-1185">Reference proteome</keyword>
<keyword evidence="8" id="KW-0808">Transferase</keyword>
<evidence type="ECO:0000256" key="18">
    <source>
        <dbReference type="ARBA" id="ARBA00023016"/>
    </source>
</evidence>
<keyword evidence="16 24" id="KW-1133">Transmembrane helix</keyword>
<dbReference type="InterPro" id="IPR036890">
    <property type="entry name" value="HATPase_C_sf"/>
</dbReference>